<keyword evidence="3" id="KW-1185">Reference proteome</keyword>
<accession>A0A1Y2IHJ9</accession>
<dbReference type="AlphaFoldDB" id="A0A1Y2IHJ9"/>
<dbReference type="EMBL" id="KZ084117">
    <property type="protein sequence ID" value="OSD00660.1"/>
    <property type="molecule type" value="Genomic_DNA"/>
</dbReference>
<evidence type="ECO:0000313" key="3">
    <source>
        <dbReference type="Proteomes" id="UP000193067"/>
    </source>
</evidence>
<evidence type="ECO:0000256" key="1">
    <source>
        <dbReference type="SAM" id="MobiDB-lite"/>
    </source>
</evidence>
<feature type="region of interest" description="Disordered" evidence="1">
    <location>
        <begin position="257"/>
        <end position="286"/>
    </location>
</feature>
<sequence>MHAAPPSISKYYAATRRGRLLLQPVLVLVLVLLRTFAVEGTHIVLVTADTSLDTSRQSPFGGAAASRVEGRGAGWTFLAPCGRCAFILELAAYSMQRNSRLSRLWTDRPTVDNLSVLSTQYSVCVSLGIRIHASPPHHTVTLGGGVEYIAPHDSDAGTHMSISRIPTVPVRPSLALGHWHRCAAPRCSMAIAAGPKTTALAVAGDVRRRRHLLGLRRRARARAGRRDWDPPCKEPVLRRLLLLRTWMPGILEFGSWKSGCPAKPSKQASRDGPPRSASRRDSRIQNANLRMQDLLALSITGPLPSGSPKPQSATHGQRRVSLRDDAYEATVPPIEQHLDDRDDRPRSPFRRARIGTSAPPPRARSTPSSPARSCAPGFSSLSSSPFSLDRRGGTQRSAARWRLVAVAGWCSSNRYENRARSRRAGGAPSTSSRRATVALARCGRTLGERLWGEAAGTHVLSRRQTATCLRSLGPRRWRKRRPRPMALATLARGWRHRPAPRNARLGLVAKAVPAQLERRPRTVQSSLRHAPHNAHSRSAFIHYSGSCAPSRNAHRRHTVCSVHRAPRNAPARSLAAGNPTFEFGAPTLSNSGAVTLAVCGGRAARRGRARWLRDAQWIPDTEKCGFAGREASSLRTRDMQTKRDGKNAWCTSATLATSSGDTDRNLTTAACAEKRKSRFAALVVIWRSGLGASECLQLSGTRRRADEVRQRAANASRMGRHTKKSASGYSPSRTEHNGCYERTAVKEIQIQRSLVGRVGRAASNADRIFEDVHHWRYGGLQRAVTPLHTALRLTIHVIPRVLDSSPISDSREAYSDEHHSSRRWQHRQERRETIRARGLEKRRDMRRCLQSVATYSGETHCLKVELAGDENSETLYDWRSTAKRCKTFRAPNG</sequence>
<evidence type="ECO:0000313" key="2">
    <source>
        <dbReference type="EMBL" id="OSD00660.1"/>
    </source>
</evidence>
<feature type="compositionally biased region" description="Basic and acidic residues" evidence="1">
    <location>
        <begin position="809"/>
        <end position="819"/>
    </location>
</feature>
<reference evidence="2 3" key="1">
    <citation type="journal article" date="2015" name="Biotechnol. Biofuels">
        <title>Enhanced degradation of softwood versus hardwood by the white-rot fungus Pycnoporus coccineus.</title>
        <authorList>
            <person name="Couturier M."/>
            <person name="Navarro D."/>
            <person name="Chevret D."/>
            <person name="Henrissat B."/>
            <person name="Piumi F."/>
            <person name="Ruiz-Duenas F.J."/>
            <person name="Martinez A.T."/>
            <person name="Grigoriev I.V."/>
            <person name="Riley R."/>
            <person name="Lipzen A."/>
            <person name="Berrin J.G."/>
            <person name="Master E.R."/>
            <person name="Rosso M.N."/>
        </authorList>
    </citation>
    <scope>NUCLEOTIDE SEQUENCE [LARGE SCALE GENOMIC DNA]</scope>
    <source>
        <strain evidence="2 3">BRFM310</strain>
    </source>
</reference>
<feature type="compositionally biased region" description="Low complexity" evidence="1">
    <location>
        <begin position="363"/>
        <end position="387"/>
    </location>
</feature>
<gene>
    <name evidence="2" type="ORF">PYCCODRAFT_1460153</name>
</gene>
<feature type="region of interest" description="Disordered" evidence="1">
    <location>
        <begin position="808"/>
        <end position="829"/>
    </location>
</feature>
<protein>
    <submittedName>
        <fullName evidence="2">Uncharacterized protein</fullName>
    </submittedName>
</protein>
<name>A0A1Y2IHJ9_TRAC3</name>
<dbReference type="Proteomes" id="UP000193067">
    <property type="component" value="Unassembled WGS sequence"/>
</dbReference>
<proteinExistence type="predicted"/>
<feature type="region of interest" description="Disordered" evidence="1">
    <location>
        <begin position="712"/>
        <end position="735"/>
    </location>
</feature>
<organism evidence="2 3">
    <name type="scientific">Trametes coccinea (strain BRFM310)</name>
    <name type="common">Pycnoporus coccineus</name>
    <dbReference type="NCBI Taxonomy" id="1353009"/>
    <lineage>
        <taxon>Eukaryota</taxon>
        <taxon>Fungi</taxon>
        <taxon>Dikarya</taxon>
        <taxon>Basidiomycota</taxon>
        <taxon>Agaricomycotina</taxon>
        <taxon>Agaricomycetes</taxon>
        <taxon>Polyporales</taxon>
        <taxon>Polyporaceae</taxon>
        <taxon>Trametes</taxon>
    </lineage>
</organism>
<feature type="region of interest" description="Disordered" evidence="1">
    <location>
        <begin position="299"/>
        <end position="393"/>
    </location>
</feature>
<feature type="compositionally biased region" description="Basic and acidic residues" evidence="1">
    <location>
        <begin position="336"/>
        <end position="346"/>
    </location>
</feature>
<feature type="compositionally biased region" description="Basic and acidic residues" evidence="1">
    <location>
        <begin position="268"/>
        <end position="283"/>
    </location>
</feature>